<evidence type="ECO:0000256" key="1">
    <source>
        <dbReference type="ARBA" id="ARBA00022801"/>
    </source>
</evidence>
<proteinExistence type="predicted"/>
<dbReference type="InterPro" id="IPR000073">
    <property type="entry name" value="AB_hydrolase_1"/>
</dbReference>
<feature type="domain" description="AB hydrolase-1" evidence="2">
    <location>
        <begin position="22"/>
        <end position="155"/>
    </location>
</feature>
<dbReference type="PRINTS" id="PR00111">
    <property type="entry name" value="ABHYDROLASE"/>
</dbReference>
<keyword evidence="1 3" id="KW-0378">Hydrolase</keyword>
<dbReference type="InterPro" id="IPR029058">
    <property type="entry name" value="AB_hydrolase_fold"/>
</dbReference>
<dbReference type="Proteomes" id="UP001597318">
    <property type="component" value="Unassembled WGS sequence"/>
</dbReference>
<protein>
    <submittedName>
        <fullName evidence="3">Alpha/beta fold hydrolase</fullName>
    </submittedName>
</protein>
<reference evidence="4" key="1">
    <citation type="journal article" date="2019" name="Int. J. Syst. Evol. Microbiol.">
        <title>The Global Catalogue of Microorganisms (GCM) 10K type strain sequencing project: providing services to taxonomists for standard genome sequencing and annotation.</title>
        <authorList>
            <consortium name="The Broad Institute Genomics Platform"/>
            <consortium name="The Broad Institute Genome Sequencing Center for Infectious Disease"/>
            <person name="Wu L."/>
            <person name="Ma J."/>
        </authorList>
    </citation>
    <scope>NUCLEOTIDE SEQUENCE [LARGE SCALE GENOMIC DNA]</scope>
    <source>
        <strain evidence="4">CGMCC 1.15474</strain>
    </source>
</reference>
<dbReference type="SUPFAM" id="SSF53474">
    <property type="entry name" value="alpha/beta-Hydrolases"/>
    <property type="match status" value="1"/>
</dbReference>
<comment type="caution">
    <text evidence="3">The sequence shown here is derived from an EMBL/GenBank/DDBJ whole genome shotgun (WGS) entry which is preliminary data.</text>
</comment>
<dbReference type="RefSeq" id="WP_247343699.1">
    <property type="nucleotide sequence ID" value="NZ_CP095550.1"/>
</dbReference>
<dbReference type="PANTHER" id="PTHR43798">
    <property type="entry name" value="MONOACYLGLYCEROL LIPASE"/>
    <property type="match status" value="1"/>
</dbReference>
<dbReference type="InterPro" id="IPR000639">
    <property type="entry name" value="Epox_hydrolase-like"/>
</dbReference>
<dbReference type="InterPro" id="IPR050266">
    <property type="entry name" value="AB_hydrolase_sf"/>
</dbReference>
<accession>A0ABW5BXW1</accession>
<sequence length="259" mass="30010">MPTVQLNENKIIAYDDFGQGIPVLFIHPPGMGRHVFYYQRKLSEKMRIIVPDLSGHGDSSRIKSSEVSIRHYSEELIELLNKLNLEEVVICGYSAGGVIAQNLCISYPNRVSGLILFGGYPAVINTAFQWEHKAGMYMVKHHQKFLGQLLAVSHTKNKKLRELLIQHMEKCQPSAWYKYYQVVLRSNLINDIHKINVPILLMYGTRSDLINKYLSYFKKRTNNLRVVFFKRTNHQVPTKRWKSANREISSFIATLNQQK</sequence>
<name>A0ABW5BXW1_9BACI</name>
<dbReference type="PANTHER" id="PTHR43798:SF31">
    <property type="entry name" value="AB HYDROLASE SUPERFAMILY PROTEIN YCLE"/>
    <property type="match status" value="1"/>
</dbReference>
<dbReference type="Pfam" id="PF00561">
    <property type="entry name" value="Abhydrolase_1"/>
    <property type="match status" value="1"/>
</dbReference>
<dbReference type="Gene3D" id="3.40.50.1820">
    <property type="entry name" value="alpha/beta hydrolase"/>
    <property type="match status" value="1"/>
</dbReference>
<gene>
    <name evidence="3" type="ORF">ACFSKK_12180</name>
</gene>
<evidence type="ECO:0000259" key="2">
    <source>
        <dbReference type="Pfam" id="PF00561"/>
    </source>
</evidence>
<keyword evidence="4" id="KW-1185">Reference proteome</keyword>
<dbReference type="GO" id="GO:0016787">
    <property type="term" value="F:hydrolase activity"/>
    <property type="evidence" value="ECO:0007669"/>
    <property type="project" value="UniProtKB-KW"/>
</dbReference>
<evidence type="ECO:0000313" key="3">
    <source>
        <dbReference type="EMBL" id="MFD2214441.1"/>
    </source>
</evidence>
<evidence type="ECO:0000313" key="4">
    <source>
        <dbReference type="Proteomes" id="UP001597318"/>
    </source>
</evidence>
<dbReference type="EMBL" id="JBHUIK010000002">
    <property type="protein sequence ID" value="MFD2214441.1"/>
    <property type="molecule type" value="Genomic_DNA"/>
</dbReference>
<organism evidence="3 4">
    <name type="scientific">Metabacillus endolithicus</name>
    <dbReference type="NCBI Taxonomy" id="1535204"/>
    <lineage>
        <taxon>Bacteria</taxon>
        <taxon>Bacillati</taxon>
        <taxon>Bacillota</taxon>
        <taxon>Bacilli</taxon>
        <taxon>Bacillales</taxon>
        <taxon>Bacillaceae</taxon>
        <taxon>Metabacillus</taxon>
    </lineage>
</organism>
<dbReference type="PRINTS" id="PR00412">
    <property type="entry name" value="EPOXHYDRLASE"/>
</dbReference>